<dbReference type="AlphaFoldDB" id="A0AAV7YPE6"/>
<evidence type="ECO:0000313" key="4">
    <source>
        <dbReference type="EMBL" id="KAJ3430582.1"/>
    </source>
</evidence>
<sequence>MEAQSKETMDDNNNTVVFMSGKYVKYRSNSYQTNNLPIIHKNNNQPILQISPTGNGCECWVFGDSHLNYCTGNSNKIFKLDDTITTVQSGPKFSIVLTDTGRVFGLGENIGLIFKNYELIRSMNNPQEITFFQDHGEEIIDIACGSLNVYFVTTSNKLFSIGSNIYGKLGIGNWSIEDNFVCVMKGGVKNVWSGVYANHCFLQTCNGKLYSWGRNYYGQLGLNDRNDRCCPTEVSHFENKDINKICCGSDNTLFLVDKKLYICGDTSYSEIKSWKITKILEDYDFKDISVGCNHFLVLTVDNEIFLWGDNSYNQLYSHTKCIKKPTRLNLQNIQSTDHISIYTGGFNTFITISKEGSLISDLKLALKRKEFTDIKVKGQKFHSIMLNIRFPGYKIKSLQNILSKYTEKEIETFLIWLYTEKVNNYDLISKITNEIGVMNFLGLNIKNQIGKLYTQNSSKDFSILSKGGEVKVHKFILFIRTELFRFMFQIQNFEKNDKISDYTNLSKKSLQIIIKFLYTDTINSKKINLNIIEQIHNASDFYQFHSNCNFLSQLNKYILKK</sequence>
<dbReference type="SUPFAM" id="SSF54695">
    <property type="entry name" value="POZ domain"/>
    <property type="match status" value="1"/>
</dbReference>
<dbReference type="Pfam" id="PF00651">
    <property type="entry name" value="BTB"/>
    <property type="match status" value="1"/>
</dbReference>
<dbReference type="GO" id="GO:0005737">
    <property type="term" value="C:cytoplasm"/>
    <property type="evidence" value="ECO:0007669"/>
    <property type="project" value="TreeGrafter"/>
</dbReference>
<dbReference type="PANTHER" id="PTHR45622">
    <property type="entry name" value="UBIQUITIN-PROTEIN LIGASE E3A-RELATED"/>
    <property type="match status" value="1"/>
</dbReference>
<evidence type="ECO:0000313" key="5">
    <source>
        <dbReference type="Proteomes" id="UP001146793"/>
    </source>
</evidence>
<keyword evidence="1" id="KW-0677">Repeat</keyword>
<protein>
    <recommendedName>
        <fullName evidence="3">BTB domain-containing protein</fullName>
    </recommendedName>
</protein>
<dbReference type="PROSITE" id="PS50097">
    <property type="entry name" value="BTB"/>
    <property type="match status" value="1"/>
</dbReference>
<feature type="domain" description="BTB" evidence="3">
    <location>
        <begin position="459"/>
        <end position="526"/>
    </location>
</feature>
<dbReference type="Pfam" id="PF00415">
    <property type="entry name" value="RCC1"/>
    <property type="match status" value="1"/>
</dbReference>
<reference evidence="4" key="1">
    <citation type="submission" date="2022-08" db="EMBL/GenBank/DDBJ databases">
        <title>Novel sulphate-reducing endosymbionts in the free-living metamonad Anaeramoeba.</title>
        <authorList>
            <person name="Jerlstrom-Hultqvist J."/>
            <person name="Cepicka I."/>
            <person name="Gallot-Lavallee L."/>
            <person name="Salas-Leiva D."/>
            <person name="Curtis B.A."/>
            <person name="Zahonova K."/>
            <person name="Pipaliya S."/>
            <person name="Dacks J."/>
            <person name="Roger A.J."/>
        </authorList>
    </citation>
    <scope>NUCLEOTIDE SEQUENCE</scope>
    <source>
        <strain evidence="4">Busselton2</strain>
    </source>
</reference>
<proteinExistence type="predicted"/>
<dbReference type="InterPro" id="IPR009091">
    <property type="entry name" value="RCC1/BLIP-II"/>
</dbReference>
<evidence type="ECO:0000256" key="2">
    <source>
        <dbReference type="PROSITE-ProRule" id="PRU00235"/>
    </source>
</evidence>
<evidence type="ECO:0000259" key="3">
    <source>
        <dbReference type="PROSITE" id="PS50097"/>
    </source>
</evidence>
<dbReference type="InterPro" id="IPR051709">
    <property type="entry name" value="Ub-ligase/GTPase-reg"/>
</dbReference>
<dbReference type="SUPFAM" id="SSF50985">
    <property type="entry name" value="RCC1/BLIP-II"/>
    <property type="match status" value="1"/>
</dbReference>
<evidence type="ECO:0000256" key="1">
    <source>
        <dbReference type="ARBA" id="ARBA00022737"/>
    </source>
</evidence>
<dbReference type="PROSITE" id="PS50012">
    <property type="entry name" value="RCC1_3"/>
    <property type="match status" value="1"/>
</dbReference>
<dbReference type="InterPro" id="IPR000210">
    <property type="entry name" value="BTB/POZ_dom"/>
</dbReference>
<accession>A0AAV7YPE6</accession>
<dbReference type="CDD" id="cd18186">
    <property type="entry name" value="BTB_POZ_ZBTB_KLHL-like"/>
    <property type="match status" value="1"/>
</dbReference>
<dbReference type="EMBL" id="JANTQA010000051">
    <property type="protein sequence ID" value="KAJ3430582.1"/>
    <property type="molecule type" value="Genomic_DNA"/>
</dbReference>
<dbReference type="Proteomes" id="UP001146793">
    <property type="component" value="Unassembled WGS sequence"/>
</dbReference>
<dbReference type="Pfam" id="PF13540">
    <property type="entry name" value="RCC1_2"/>
    <property type="match status" value="1"/>
</dbReference>
<name>A0AAV7YPE6_9EUKA</name>
<dbReference type="Gene3D" id="2.130.10.30">
    <property type="entry name" value="Regulator of chromosome condensation 1/beta-lactamase-inhibitor protein II"/>
    <property type="match status" value="1"/>
</dbReference>
<gene>
    <name evidence="4" type="ORF">M0812_23593</name>
</gene>
<dbReference type="InterPro" id="IPR000408">
    <property type="entry name" value="Reg_chr_condens"/>
</dbReference>
<comment type="caution">
    <text evidence="4">The sequence shown here is derived from an EMBL/GenBank/DDBJ whole genome shotgun (WGS) entry which is preliminary data.</text>
</comment>
<dbReference type="PANTHER" id="PTHR45622:SF70">
    <property type="entry name" value="SECRETION-REGULATING GUANINE NUCLEOTIDE EXCHANGE FACTOR"/>
    <property type="match status" value="1"/>
</dbReference>
<feature type="repeat" description="RCC1" evidence="2">
    <location>
        <begin position="207"/>
        <end position="258"/>
    </location>
</feature>
<dbReference type="InterPro" id="IPR011333">
    <property type="entry name" value="SKP1/BTB/POZ_sf"/>
</dbReference>
<organism evidence="4 5">
    <name type="scientific">Anaeramoeba flamelloides</name>
    <dbReference type="NCBI Taxonomy" id="1746091"/>
    <lineage>
        <taxon>Eukaryota</taxon>
        <taxon>Metamonada</taxon>
        <taxon>Anaeramoebidae</taxon>
        <taxon>Anaeramoeba</taxon>
    </lineage>
</organism>
<dbReference type="Gene3D" id="3.30.710.10">
    <property type="entry name" value="Potassium Channel Kv1.1, Chain A"/>
    <property type="match status" value="1"/>
</dbReference>